<protein>
    <recommendedName>
        <fullName evidence="4">Helix-turn-helix domain-containing protein</fullName>
    </recommendedName>
</protein>
<evidence type="ECO:0000313" key="2">
    <source>
        <dbReference type="EMBL" id="MST32549.1"/>
    </source>
</evidence>
<dbReference type="EMBL" id="WJHE01000327">
    <property type="protein sequence ID" value="MST32549.1"/>
    <property type="molecule type" value="Genomic_DNA"/>
</dbReference>
<organism evidence="2 3">
    <name type="scientific">Acidiferrimicrobium australe</name>
    <dbReference type="NCBI Taxonomy" id="2664430"/>
    <lineage>
        <taxon>Bacteria</taxon>
        <taxon>Bacillati</taxon>
        <taxon>Actinomycetota</taxon>
        <taxon>Acidimicrobiia</taxon>
        <taxon>Acidimicrobiales</taxon>
        <taxon>Acidimicrobiaceae</taxon>
        <taxon>Acidiferrimicrobium</taxon>
    </lineage>
</organism>
<keyword evidence="3" id="KW-1185">Reference proteome</keyword>
<sequence>MSEARSDQASTELATLRQRLVEAEEEYRRTRAEDYVVRLVRDATIVDAHRGGLSSREISSLVGDIGQPNVVRTRRRAITRRDVVPEGLLDPADAVRASGMGPAAFISAVREGRIRPMELAGGVKAFRTEDVEALAASASHR</sequence>
<name>A0ABW9QRS7_9ACTN</name>
<feature type="coiled-coil region" evidence="1">
    <location>
        <begin position="6"/>
        <end position="33"/>
    </location>
</feature>
<evidence type="ECO:0000256" key="1">
    <source>
        <dbReference type="SAM" id="Coils"/>
    </source>
</evidence>
<evidence type="ECO:0000313" key="3">
    <source>
        <dbReference type="Proteomes" id="UP000437736"/>
    </source>
</evidence>
<dbReference type="Proteomes" id="UP000437736">
    <property type="component" value="Unassembled WGS sequence"/>
</dbReference>
<proteinExistence type="predicted"/>
<comment type="caution">
    <text evidence="2">The sequence shown here is derived from an EMBL/GenBank/DDBJ whole genome shotgun (WGS) entry which is preliminary data.</text>
</comment>
<accession>A0ABW9QRS7</accession>
<gene>
    <name evidence="2" type="ORF">GHK86_07410</name>
</gene>
<evidence type="ECO:0008006" key="4">
    <source>
        <dbReference type="Google" id="ProtNLM"/>
    </source>
</evidence>
<reference evidence="2 3" key="1">
    <citation type="submission" date="2019-11" db="EMBL/GenBank/DDBJ databases">
        <title>Acidiferrimicrobium australis gen. nov., sp. nov., an acidophilic and obligately heterotrophic, member of the Actinobacteria that catalyses dissimilatory oxido- reduction of iron isolated from metal-rich acidic water in Chile.</title>
        <authorList>
            <person name="Gonzalez D."/>
            <person name="Huber K."/>
            <person name="Hedrich S."/>
            <person name="Rojas-Villalobos C."/>
            <person name="Quatrini R."/>
            <person name="Dinamarca M.A."/>
            <person name="Schwarz A."/>
            <person name="Canales C."/>
            <person name="Nancucheo I."/>
        </authorList>
    </citation>
    <scope>NUCLEOTIDE SEQUENCE [LARGE SCALE GENOMIC DNA]</scope>
    <source>
        <strain evidence="2 3">USS-CCA1</strain>
    </source>
</reference>
<keyword evidence="1" id="KW-0175">Coiled coil</keyword>